<dbReference type="EMBL" id="CP032626">
    <property type="protein sequence ID" value="AYF92199.1"/>
    <property type="molecule type" value="Genomic_DNA"/>
</dbReference>
<feature type="transmembrane region" description="Helical" evidence="1">
    <location>
        <begin position="216"/>
        <end position="244"/>
    </location>
</feature>
<feature type="domain" description="YdbS-like PH" evidence="2">
    <location>
        <begin position="246"/>
        <end position="304"/>
    </location>
</feature>
<evidence type="ECO:0000313" key="4">
    <source>
        <dbReference type="Proteomes" id="UP000272003"/>
    </source>
</evidence>
<dbReference type="InterPro" id="IPR005182">
    <property type="entry name" value="YdbS-like_PH"/>
</dbReference>
<keyword evidence="1" id="KW-1133">Transmembrane helix</keyword>
<accession>A0A387AS52</accession>
<dbReference type="PIRSF" id="PIRSF026631">
    <property type="entry name" value="UCP026631"/>
    <property type="match status" value="1"/>
</dbReference>
<keyword evidence="4" id="KW-1185">Reference proteome</keyword>
<organism evidence="3 4">
    <name type="scientific">Apilactobacillus bombintestini</name>
    <dbReference type="NCBI Taxonomy" id="2419772"/>
    <lineage>
        <taxon>Bacteria</taxon>
        <taxon>Bacillati</taxon>
        <taxon>Bacillota</taxon>
        <taxon>Bacilli</taxon>
        <taxon>Lactobacillales</taxon>
        <taxon>Lactobacillaceae</taxon>
        <taxon>Apilactobacillus</taxon>
    </lineage>
</organism>
<feature type="transmembrane region" description="Helical" evidence="1">
    <location>
        <begin position="177"/>
        <end position="196"/>
    </location>
</feature>
<reference evidence="3 4" key="1">
    <citation type="submission" date="2018-09" db="EMBL/GenBank/DDBJ databases">
        <title>Genome sequencing of strain BHWM-4.</title>
        <authorList>
            <person name="Heo J."/>
            <person name="Kim S.-J."/>
            <person name="Kwon S.-W."/>
        </authorList>
    </citation>
    <scope>NUCLEOTIDE SEQUENCE [LARGE SCALE GENOMIC DNA]</scope>
    <source>
        <strain evidence="3 4">BHWM-4</strain>
    </source>
</reference>
<dbReference type="PANTHER" id="PTHR34473:SF2">
    <property type="entry name" value="UPF0699 TRANSMEMBRANE PROTEIN YDBT"/>
    <property type="match status" value="1"/>
</dbReference>
<feature type="domain" description="YdbS-like PH" evidence="2">
    <location>
        <begin position="54"/>
        <end position="118"/>
    </location>
</feature>
<dbReference type="RefSeq" id="WP_120783973.1">
    <property type="nucleotide sequence ID" value="NZ_CP032626.1"/>
</dbReference>
<evidence type="ECO:0000259" key="2">
    <source>
        <dbReference type="Pfam" id="PF03703"/>
    </source>
</evidence>
<dbReference type="KEGG" id="abom:D7I45_01185"/>
<feature type="transmembrane region" description="Helical" evidence="1">
    <location>
        <begin position="36"/>
        <end position="55"/>
    </location>
</feature>
<feature type="transmembrane region" description="Helical" evidence="1">
    <location>
        <begin position="12"/>
        <end position="30"/>
    </location>
</feature>
<dbReference type="InterPro" id="IPR014529">
    <property type="entry name" value="UCP026631"/>
</dbReference>
<dbReference type="Pfam" id="PF03703">
    <property type="entry name" value="bPH_2"/>
    <property type="match status" value="3"/>
</dbReference>
<keyword evidence="1" id="KW-0812">Transmembrane</keyword>
<dbReference type="AlphaFoldDB" id="A0A387AS52"/>
<keyword evidence="1" id="KW-0472">Membrane</keyword>
<sequence length="481" mass="56054">MQDKHLHPLAIIFYIRSIIVPIIWLVLVQFKESFGWFWNSAAVGALLVYILVYYWNFKYSILDNQIVIKKGIIFKKQIHIPYERIQSIHHSQWFFLKPFNLEELVIENAGHDGSESKLKFSVVSEEMGQILEQKHHQALHGGIEDEDTTDVVGDDETSAEDAQVDAKYSIDEHDMRWFGMTSFRFFFFLLIVGRFYDSSLNVYLQKIEDGVIATIQAWSVAGIIISGILALLLSFLISFISIWFQYYGFTLVRQDGYLIFSRGIIQTSRIKIATNRIQSVALEQNILRNWCHLVTVKIVMVSDENEKASQQQPVILPVVENAKLWATLKEFLPWLPQQKPSRSVPRKYAWWLFFRNAGWLLIPVVSLAFYSWQAALVVGILVAIFMLLDTYYKYLNTGVGLTGNSKEDYLVTHTSRLFYRRTNYVDWHHIQSMEFRQSMWMPKKRLAHLVVTVRSGSSALRTEVRYVNAADAKKVYAWYQQ</sequence>
<evidence type="ECO:0000256" key="1">
    <source>
        <dbReference type="SAM" id="Phobius"/>
    </source>
</evidence>
<proteinExistence type="predicted"/>
<gene>
    <name evidence="3" type="ORF">D7I45_01185</name>
</gene>
<feature type="transmembrane region" description="Helical" evidence="1">
    <location>
        <begin position="374"/>
        <end position="392"/>
    </location>
</feature>
<protein>
    <recommendedName>
        <fullName evidence="2">YdbS-like PH domain-containing protein</fullName>
    </recommendedName>
</protein>
<name>A0A387AS52_9LACO</name>
<dbReference type="Proteomes" id="UP000272003">
    <property type="component" value="Chromosome"/>
</dbReference>
<feature type="domain" description="YdbS-like PH" evidence="2">
    <location>
        <begin position="411"/>
        <end position="479"/>
    </location>
</feature>
<dbReference type="OrthoDB" id="2195155at2"/>
<dbReference type="PANTHER" id="PTHR34473">
    <property type="entry name" value="UPF0699 TRANSMEMBRANE PROTEIN YDBS"/>
    <property type="match status" value="1"/>
</dbReference>
<feature type="transmembrane region" description="Helical" evidence="1">
    <location>
        <begin position="348"/>
        <end position="368"/>
    </location>
</feature>
<evidence type="ECO:0000313" key="3">
    <source>
        <dbReference type="EMBL" id="AYF92199.1"/>
    </source>
</evidence>